<dbReference type="EMBL" id="JAIFZO010000002">
    <property type="protein sequence ID" value="MCX4233792.1"/>
    <property type="molecule type" value="Genomic_DNA"/>
</dbReference>
<reference evidence="1" key="1">
    <citation type="journal article" date="2022" name="bioRxiv">
        <title>Discovery and biosynthetic assessment of Streptomyces ortus sp nov. isolated from a deep-sea sponge.</title>
        <authorList>
            <person name="Williams S.E."/>
        </authorList>
    </citation>
    <scope>NUCLEOTIDE SEQUENCE</scope>
    <source>
        <strain evidence="1">A15ISP2-DRY2</strain>
    </source>
</reference>
<evidence type="ECO:0000313" key="2">
    <source>
        <dbReference type="Proteomes" id="UP001165590"/>
    </source>
</evidence>
<dbReference type="Proteomes" id="UP001165590">
    <property type="component" value="Unassembled WGS sequence"/>
</dbReference>
<protein>
    <submittedName>
        <fullName evidence="1">Uncharacterized protein</fullName>
    </submittedName>
</protein>
<comment type="caution">
    <text evidence="1">The sequence shown here is derived from an EMBL/GenBank/DDBJ whole genome shotgun (WGS) entry which is preliminary data.</text>
</comment>
<organism evidence="1 2">
    <name type="scientific">Streptomyces ortus</name>
    <dbReference type="NCBI Taxonomy" id="2867268"/>
    <lineage>
        <taxon>Bacteria</taxon>
        <taxon>Bacillati</taxon>
        <taxon>Actinomycetota</taxon>
        <taxon>Actinomycetes</taxon>
        <taxon>Kitasatosporales</taxon>
        <taxon>Streptomycetaceae</taxon>
        <taxon>Streptomyces</taxon>
    </lineage>
</organism>
<name>A0ABT3V2G2_9ACTN</name>
<keyword evidence="2" id="KW-1185">Reference proteome</keyword>
<sequence length="52" mass="5490">MIAAGLQLSAMISDLRDEARNGFAGIEVGLVHHRKHGSLTAGALRGIHASWP</sequence>
<gene>
    <name evidence="1" type="ORF">K3769_13610</name>
</gene>
<accession>A0ABT3V2G2</accession>
<evidence type="ECO:0000313" key="1">
    <source>
        <dbReference type="EMBL" id="MCX4233792.1"/>
    </source>
</evidence>
<proteinExistence type="predicted"/>
<dbReference type="RefSeq" id="WP_267026693.1">
    <property type="nucleotide sequence ID" value="NZ_JAIFZO010000002.1"/>
</dbReference>